<dbReference type="PANTHER" id="PTHR43877">
    <property type="entry name" value="AMINOALKYLPHOSPHONATE N-ACETYLTRANSFERASE-RELATED-RELATED"/>
    <property type="match status" value="1"/>
</dbReference>
<accession>A0AA49A9I7</accession>
<dbReference type="CDD" id="cd04301">
    <property type="entry name" value="NAT_SF"/>
    <property type="match status" value="1"/>
</dbReference>
<dbReference type="SUPFAM" id="SSF55729">
    <property type="entry name" value="Acyl-CoA N-acyltransferases (Nat)"/>
    <property type="match status" value="1"/>
</dbReference>
<evidence type="ECO:0000256" key="2">
    <source>
        <dbReference type="ARBA" id="ARBA00023315"/>
    </source>
</evidence>
<keyword evidence="5" id="KW-1185">Reference proteome</keyword>
<dbReference type="Gene3D" id="3.40.630.30">
    <property type="match status" value="1"/>
</dbReference>
<evidence type="ECO:0000313" key="5">
    <source>
        <dbReference type="Proteomes" id="UP000662888"/>
    </source>
</evidence>
<proteinExistence type="predicted"/>
<evidence type="ECO:0000256" key="1">
    <source>
        <dbReference type="ARBA" id="ARBA00022679"/>
    </source>
</evidence>
<dbReference type="EMBL" id="CP065053">
    <property type="protein sequence ID" value="QPI51271.1"/>
    <property type="molecule type" value="Genomic_DNA"/>
</dbReference>
<dbReference type="PROSITE" id="PS51186">
    <property type="entry name" value="GNAT"/>
    <property type="match status" value="1"/>
</dbReference>
<protein>
    <submittedName>
        <fullName evidence="4">GNAT family N-acetyltransferase</fullName>
    </submittedName>
</protein>
<feature type="domain" description="N-acetyltransferase" evidence="3">
    <location>
        <begin position="2"/>
        <end position="150"/>
    </location>
</feature>
<organism evidence="4 5">
    <name type="scientific">Massilia antarctica</name>
    <dbReference type="NCBI Taxonomy" id="2765360"/>
    <lineage>
        <taxon>Bacteria</taxon>
        <taxon>Pseudomonadati</taxon>
        <taxon>Pseudomonadota</taxon>
        <taxon>Betaproteobacteria</taxon>
        <taxon>Burkholderiales</taxon>
        <taxon>Oxalobacteraceae</taxon>
        <taxon>Telluria group</taxon>
        <taxon>Massilia</taxon>
    </lineage>
</organism>
<dbReference type="InterPro" id="IPR050832">
    <property type="entry name" value="Bact_Acetyltransf"/>
</dbReference>
<keyword evidence="1" id="KW-0808">Transferase</keyword>
<sequence>MIAIAACDPDSPDARILIEELSAALAALTGDSGKASFAADDTRVARSLFVVARGAAGQALGCAALRPLDDDVGEVKRMFARPGTNGVGAALLAHVEQAAQGLGYRQLWLETRKVNTRAVAFYARHGYSVISNYGKYVGRDDAVCLGRILKATSVVPEQG</sequence>
<dbReference type="RefSeq" id="WP_206090880.1">
    <property type="nucleotide sequence ID" value="NZ_CP065053.1"/>
</dbReference>
<evidence type="ECO:0000313" key="4">
    <source>
        <dbReference type="EMBL" id="QPI51271.1"/>
    </source>
</evidence>
<gene>
    <name evidence="4" type="ORF">IV454_07035</name>
</gene>
<name>A0AA49A9I7_9BURK</name>
<dbReference type="InterPro" id="IPR000182">
    <property type="entry name" value="GNAT_dom"/>
</dbReference>
<dbReference type="Pfam" id="PF00583">
    <property type="entry name" value="Acetyltransf_1"/>
    <property type="match status" value="1"/>
</dbReference>
<dbReference type="PANTHER" id="PTHR43877:SF2">
    <property type="entry name" value="AMINOALKYLPHOSPHONATE N-ACETYLTRANSFERASE-RELATED"/>
    <property type="match status" value="1"/>
</dbReference>
<dbReference type="InterPro" id="IPR016181">
    <property type="entry name" value="Acyl_CoA_acyltransferase"/>
</dbReference>
<reference evidence="4 5" key="1">
    <citation type="submission" date="2020-11" db="EMBL/GenBank/DDBJ databases">
        <authorList>
            <person name="Sun Q."/>
        </authorList>
    </citation>
    <scope>NUCLEOTIDE SEQUENCE [LARGE SCALE GENOMIC DNA]</scope>
    <source>
        <strain evidence="4 5">P8398</strain>
    </source>
</reference>
<evidence type="ECO:0000259" key="3">
    <source>
        <dbReference type="PROSITE" id="PS51186"/>
    </source>
</evidence>
<keyword evidence="2" id="KW-0012">Acyltransferase</keyword>
<dbReference type="Proteomes" id="UP000662888">
    <property type="component" value="Chromosome"/>
</dbReference>